<comment type="caution">
    <text evidence="8">The sequence shown here is derived from an EMBL/GenBank/DDBJ whole genome shotgun (WGS) entry which is preliminary data.</text>
</comment>
<dbReference type="EC" id="3.1.3.45" evidence="7"/>
<dbReference type="PANTHER" id="PTHR21485:SF3">
    <property type="entry name" value="N-ACYLNEURAMINATE CYTIDYLYLTRANSFERASE"/>
    <property type="match status" value="1"/>
</dbReference>
<dbReference type="NCBIfam" id="TIGR01670">
    <property type="entry name" value="KdsC-phosphatas"/>
    <property type="match status" value="1"/>
</dbReference>
<evidence type="ECO:0000313" key="9">
    <source>
        <dbReference type="Proteomes" id="UP001501337"/>
    </source>
</evidence>
<proteinExistence type="inferred from homology"/>
<comment type="cofactor">
    <cofactor evidence="1 7">
        <name>Mg(2+)</name>
        <dbReference type="ChEBI" id="CHEBI:18420"/>
    </cofactor>
</comment>
<dbReference type="SFLD" id="SFLDG01136">
    <property type="entry name" value="C1.6:_Phosphoserine_Phosphatas"/>
    <property type="match status" value="1"/>
</dbReference>
<evidence type="ECO:0000256" key="3">
    <source>
        <dbReference type="ARBA" id="ARBA00011881"/>
    </source>
</evidence>
<keyword evidence="7" id="KW-0448">Lipopolysaccharide biosynthesis</keyword>
<dbReference type="PANTHER" id="PTHR21485">
    <property type="entry name" value="HAD SUPERFAMILY MEMBERS CMAS AND KDSC"/>
    <property type="match status" value="1"/>
</dbReference>
<dbReference type="Pfam" id="PF08282">
    <property type="entry name" value="Hydrolase_3"/>
    <property type="match status" value="1"/>
</dbReference>
<name>A0ABP7PYA9_9GAMM</name>
<evidence type="ECO:0000256" key="6">
    <source>
        <dbReference type="ARBA" id="ARBA00022842"/>
    </source>
</evidence>
<dbReference type="PIRSF" id="PIRSF006118">
    <property type="entry name" value="KDO8-P_Ptase"/>
    <property type="match status" value="1"/>
</dbReference>
<dbReference type="InterPro" id="IPR023214">
    <property type="entry name" value="HAD_sf"/>
</dbReference>
<comment type="similarity">
    <text evidence="2 7">Belongs to the KdsC family.</text>
</comment>
<evidence type="ECO:0000256" key="2">
    <source>
        <dbReference type="ARBA" id="ARBA00005893"/>
    </source>
</evidence>
<evidence type="ECO:0000313" key="8">
    <source>
        <dbReference type="EMBL" id="GAA3973257.1"/>
    </source>
</evidence>
<keyword evidence="5 7" id="KW-0378">Hydrolase</keyword>
<keyword evidence="4 7" id="KW-0479">Metal-binding</keyword>
<reference evidence="9" key="1">
    <citation type="journal article" date="2019" name="Int. J. Syst. Evol. Microbiol.">
        <title>The Global Catalogue of Microorganisms (GCM) 10K type strain sequencing project: providing services to taxonomists for standard genome sequencing and annotation.</title>
        <authorList>
            <consortium name="The Broad Institute Genomics Platform"/>
            <consortium name="The Broad Institute Genome Sequencing Center for Infectious Disease"/>
            <person name="Wu L."/>
            <person name="Ma J."/>
        </authorList>
    </citation>
    <scope>NUCLEOTIDE SEQUENCE [LARGE SCALE GENOMIC DNA]</scope>
    <source>
        <strain evidence="9">JCM 17555</strain>
    </source>
</reference>
<evidence type="ECO:0000256" key="4">
    <source>
        <dbReference type="ARBA" id="ARBA00022723"/>
    </source>
</evidence>
<dbReference type="SFLD" id="SFLDS00003">
    <property type="entry name" value="Haloacid_Dehalogenase"/>
    <property type="match status" value="1"/>
</dbReference>
<evidence type="ECO:0000256" key="1">
    <source>
        <dbReference type="ARBA" id="ARBA00001946"/>
    </source>
</evidence>
<sequence>MTVSLPVKENMTKQESRPIRLLALDVDGVLTDGKLLFTSTGDELKRFCTLDGQGIRHLQRAGIAVAIVTGRRAAATERRAKDLDIELLLQGRVDKYQALMEICAEQQIDIAEVAYVGDDLPDLSAIQACGFGVAVANAHAFVREHADYVTTAHGGNGAVREVCDLILERMGLLDSVQQSYLLP</sequence>
<keyword evidence="9" id="KW-1185">Reference proteome</keyword>
<dbReference type="Gene3D" id="3.40.50.1000">
    <property type="entry name" value="HAD superfamily/HAD-like"/>
    <property type="match status" value="1"/>
</dbReference>
<evidence type="ECO:0000256" key="5">
    <source>
        <dbReference type="ARBA" id="ARBA00022801"/>
    </source>
</evidence>
<protein>
    <recommendedName>
        <fullName evidence="7">3-deoxy-D-manno-octulosonate 8-phosphate phosphatase KdsC</fullName>
        <ecNumber evidence="7">3.1.3.45</ecNumber>
    </recommendedName>
    <alternativeName>
        <fullName evidence="7">KDO 8-P phosphatase</fullName>
    </alternativeName>
</protein>
<dbReference type="Proteomes" id="UP001501337">
    <property type="component" value="Unassembled WGS sequence"/>
</dbReference>
<dbReference type="InterPro" id="IPR050793">
    <property type="entry name" value="CMP-NeuNAc_synthase"/>
</dbReference>
<dbReference type="SFLD" id="SFLDG01138">
    <property type="entry name" value="C1.6.2:_Deoxy-d-mannose-octulo"/>
    <property type="match status" value="1"/>
</dbReference>
<comment type="catalytic activity">
    <reaction evidence="7">
        <text>3-deoxy-alpha-D-manno-2-octulosonate-8-phosphate + H2O = 3-deoxy-alpha-D-manno-oct-2-ulosonate + phosphate</text>
        <dbReference type="Rhea" id="RHEA:11500"/>
        <dbReference type="ChEBI" id="CHEBI:15377"/>
        <dbReference type="ChEBI" id="CHEBI:43474"/>
        <dbReference type="ChEBI" id="CHEBI:85985"/>
        <dbReference type="ChEBI" id="CHEBI:85986"/>
        <dbReference type="EC" id="3.1.3.45"/>
    </reaction>
</comment>
<dbReference type="InterPro" id="IPR006549">
    <property type="entry name" value="HAD-SF_hydro_IIIA"/>
</dbReference>
<comment type="subunit">
    <text evidence="3 7">Homotetramer.</text>
</comment>
<organism evidence="8 9">
    <name type="scientific">Allohahella marinimesophila</name>
    <dbReference type="NCBI Taxonomy" id="1054972"/>
    <lineage>
        <taxon>Bacteria</taxon>
        <taxon>Pseudomonadati</taxon>
        <taxon>Pseudomonadota</taxon>
        <taxon>Gammaproteobacteria</taxon>
        <taxon>Oceanospirillales</taxon>
        <taxon>Hahellaceae</taxon>
        <taxon>Allohahella</taxon>
    </lineage>
</organism>
<dbReference type="InterPro" id="IPR010023">
    <property type="entry name" value="KdsC_fam"/>
</dbReference>
<dbReference type="SUPFAM" id="SSF56784">
    <property type="entry name" value="HAD-like"/>
    <property type="match status" value="1"/>
</dbReference>
<comment type="function">
    <text evidence="7">Catalyzes the hydrolysis of 3-deoxy-D-manno-octulosonate 8-phosphate (KDO 8-P) to 3-deoxy-D-manno-octulosonate (KDO) and inorganic phosphate.</text>
</comment>
<dbReference type="InterPro" id="IPR036412">
    <property type="entry name" value="HAD-like_sf"/>
</dbReference>
<keyword evidence="6 7" id="KW-0460">Magnesium</keyword>
<dbReference type="NCBIfam" id="TIGR01662">
    <property type="entry name" value="HAD-SF-IIIA"/>
    <property type="match status" value="1"/>
</dbReference>
<accession>A0ABP7PYA9</accession>
<evidence type="ECO:0000256" key="7">
    <source>
        <dbReference type="PIRNR" id="PIRNR006118"/>
    </source>
</evidence>
<gene>
    <name evidence="8" type="ORF">GCM10022278_33090</name>
</gene>
<dbReference type="EMBL" id="BAABBO010000016">
    <property type="protein sequence ID" value="GAA3973257.1"/>
    <property type="molecule type" value="Genomic_DNA"/>
</dbReference>
<dbReference type="CDD" id="cd01630">
    <property type="entry name" value="HAD_KDO-like"/>
    <property type="match status" value="1"/>
</dbReference>
<dbReference type="GO" id="GO:0016787">
    <property type="term" value="F:hydrolase activity"/>
    <property type="evidence" value="ECO:0007669"/>
    <property type="project" value="UniProtKB-KW"/>
</dbReference>